<comment type="similarity">
    <text evidence="4">Belongs to the SIMIBI class G3E GTPase family. ZNG1 subfamily.</text>
</comment>
<dbReference type="InterPro" id="IPR051316">
    <property type="entry name" value="Zinc-reg_GTPase_activator"/>
</dbReference>
<dbReference type="InterPro" id="IPR036627">
    <property type="entry name" value="CobW-likC_sf"/>
</dbReference>
<dbReference type="GO" id="GO:0000166">
    <property type="term" value="F:nucleotide binding"/>
    <property type="evidence" value="ECO:0007669"/>
    <property type="project" value="UniProtKB-KW"/>
</dbReference>
<sequence>MRAATTPSSAVRSLAPLRCAPALAKLRNAGAGAPGPRPQQQRAAAATAARLPRRLQRCAAAPAEAGDIIDIEGKVIDDRVPVTVITGFLGSGKTTLLNSLLQQNHGHRIAVIENEFGEIDIDSDLVSVEAALDPSKEQILVLNNGCLCCTVRDDLVEMLHQLYDRRSQFDRIVIETTGLAQPAPIIQTFFLDPKVADRMRLDGVVTLVDAKHVEQHLDEEKPEGVVNEAVEQIAYADRIVLNKTDLVEPADLVRLEERIRAMNSMAQVRRAQRAEVPVDYVLGVGGFDLEKVEEEVMAAGKHGHEHTHEHSHDHDHECSGADCGHESHSHSHDHDHEHGHSHAHASGSGSGEEHECGGADCTHESHSHSHDHSHAEPAGSSLRSSAQRHDDAVSSVSISIEGDMDLDKVNYWLGGLMEVKSNDLYRMKGVLAIKDFPARFVFQGVHMLFEGMPDREWKAGEKRVSKMVFIGKDLEEDLIREGFEECVVKA</sequence>
<evidence type="ECO:0000256" key="5">
    <source>
        <dbReference type="ARBA" id="ARBA00049117"/>
    </source>
</evidence>
<keyword evidence="9" id="KW-1185">Reference proteome</keyword>
<dbReference type="SUPFAM" id="SSF52540">
    <property type="entry name" value="P-loop containing nucleoside triphosphate hydrolases"/>
    <property type="match status" value="1"/>
</dbReference>
<dbReference type="AlphaFoldDB" id="A0A2P6VCM4"/>
<reference evidence="8 9" key="1">
    <citation type="journal article" date="2018" name="Plant J.">
        <title>Genome sequences of Chlorella sorokiniana UTEX 1602 and Micractinium conductrix SAG 241.80: implications to maltose excretion by a green alga.</title>
        <authorList>
            <person name="Arriola M.B."/>
            <person name="Velmurugan N."/>
            <person name="Zhang Y."/>
            <person name="Plunkett M.H."/>
            <person name="Hondzo H."/>
            <person name="Barney B.M."/>
        </authorList>
    </citation>
    <scope>NUCLEOTIDE SEQUENCE [LARGE SCALE GENOMIC DNA]</scope>
    <source>
        <strain evidence="8 9">SAG 241.80</strain>
    </source>
</reference>
<comment type="catalytic activity">
    <reaction evidence="5">
        <text>GTP + H2O = GDP + phosphate + H(+)</text>
        <dbReference type="Rhea" id="RHEA:19669"/>
        <dbReference type="ChEBI" id="CHEBI:15377"/>
        <dbReference type="ChEBI" id="CHEBI:15378"/>
        <dbReference type="ChEBI" id="CHEBI:37565"/>
        <dbReference type="ChEBI" id="CHEBI:43474"/>
        <dbReference type="ChEBI" id="CHEBI:58189"/>
    </reaction>
    <physiologicalReaction direction="left-to-right" evidence="5">
        <dbReference type="Rhea" id="RHEA:19670"/>
    </physiologicalReaction>
</comment>
<gene>
    <name evidence="8" type="ORF">C2E20_4904</name>
</gene>
<dbReference type="GO" id="GO:0016787">
    <property type="term" value="F:hydrolase activity"/>
    <property type="evidence" value="ECO:0007669"/>
    <property type="project" value="UniProtKB-KW"/>
</dbReference>
<dbReference type="InterPro" id="IPR003495">
    <property type="entry name" value="CobW/HypB/UreG_nucleotide-bd"/>
</dbReference>
<dbReference type="PANTHER" id="PTHR13748">
    <property type="entry name" value="COBW-RELATED"/>
    <property type="match status" value="1"/>
</dbReference>
<dbReference type="CDD" id="cd03112">
    <property type="entry name" value="CobW-like"/>
    <property type="match status" value="1"/>
</dbReference>
<dbReference type="STRING" id="554055.A0A2P6VCM4"/>
<dbReference type="Gene3D" id="3.40.50.300">
    <property type="entry name" value="P-loop containing nucleotide triphosphate hydrolases"/>
    <property type="match status" value="1"/>
</dbReference>
<keyword evidence="3" id="KW-0143">Chaperone</keyword>
<dbReference type="GO" id="GO:0005737">
    <property type="term" value="C:cytoplasm"/>
    <property type="evidence" value="ECO:0007669"/>
    <property type="project" value="TreeGrafter"/>
</dbReference>
<dbReference type="Gene3D" id="3.30.1220.10">
    <property type="entry name" value="CobW-like, C-terminal domain"/>
    <property type="match status" value="1"/>
</dbReference>
<evidence type="ECO:0000256" key="3">
    <source>
        <dbReference type="ARBA" id="ARBA00023186"/>
    </source>
</evidence>
<feature type="compositionally biased region" description="Basic and acidic residues" evidence="6">
    <location>
        <begin position="306"/>
        <end position="340"/>
    </location>
</feature>
<keyword evidence="1" id="KW-0547">Nucleotide-binding</keyword>
<evidence type="ECO:0000259" key="7">
    <source>
        <dbReference type="SMART" id="SM00833"/>
    </source>
</evidence>
<evidence type="ECO:0000256" key="1">
    <source>
        <dbReference type="ARBA" id="ARBA00022741"/>
    </source>
</evidence>
<name>A0A2P6VCM4_9CHLO</name>
<evidence type="ECO:0000256" key="4">
    <source>
        <dbReference type="ARBA" id="ARBA00034320"/>
    </source>
</evidence>
<feature type="compositionally biased region" description="Basic and acidic residues" evidence="6">
    <location>
        <begin position="351"/>
        <end position="375"/>
    </location>
</feature>
<dbReference type="Pfam" id="PF02492">
    <property type="entry name" value="cobW"/>
    <property type="match status" value="1"/>
</dbReference>
<accession>A0A2P6VCM4</accession>
<dbReference type="SUPFAM" id="SSF90002">
    <property type="entry name" value="Hypothetical protein YjiA, C-terminal domain"/>
    <property type="match status" value="1"/>
</dbReference>
<dbReference type="SMART" id="SM00833">
    <property type="entry name" value="CobW_C"/>
    <property type="match status" value="1"/>
</dbReference>
<evidence type="ECO:0000256" key="2">
    <source>
        <dbReference type="ARBA" id="ARBA00022801"/>
    </source>
</evidence>
<protein>
    <submittedName>
        <fullName evidence="8">GTP-binding</fullName>
    </submittedName>
</protein>
<dbReference type="InterPro" id="IPR011629">
    <property type="entry name" value="CobW-like_C"/>
</dbReference>
<keyword evidence="2" id="KW-0378">Hydrolase</keyword>
<comment type="caution">
    <text evidence="8">The sequence shown here is derived from an EMBL/GenBank/DDBJ whole genome shotgun (WGS) entry which is preliminary data.</text>
</comment>
<feature type="region of interest" description="Disordered" evidence="6">
    <location>
        <begin position="298"/>
        <end position="390"/>
    </location>
</feature>
<dbReference type="EMBL" id="LHPF02000013">
    <property type="protein sequence ID" value="PSC71846.1"/>
    <property type="molecule type" value="Genomic_DNA"/>
</dbReference>
<evidence type="ECO:0000256" key="6">
    <source>
        <dbReference type="SAM" id="MobiDB-lite"/>
    </source>
</evidence>
<proteinExistence type="inferred from homology"/>
<organism evidence="8 9">
    <name type="scientific">Micractinium conductrix</name>
    <dbReference type="NCBI Taxonomy" id="554055"/>
    <lineage>
        <taxon>Eukaryota</taxon>
        <taxon>Viridiplantae</taxon>
        <taxon>Chlorophyta</taxon>
        <taxon>core chlorophytes</taxon>
        <taxon>Trebouxiophyceae</taxon>
        <taxon>Chlorellales</taxon>
        <taxon>Chlorellaceae</taxon>
        <taxon>Chlorella clade</taxon>
        <taxon>Micractinium</taxon>
    </lineage>
</organism>
<feature type="domain" description="CobW C-terminal" evidence="7">
    <location>
        <begin position="393"/>
        <end position="487"/>
    </location>
</feature>
<dbReference type="Pfam" id="PF07683">
    <property type="entry name" value="CobW_C"/>
    <property type="match status" value="1"/>
</dbReference>
<evidence type="ECO:0000313" key="8">
    <source>
        <dbReference type="EMBL" id="PSC71846.1"/>
    </source>
</evidence>
<evidence type="ECO:0000313" key="9">
    <source>
        <dbReference type="Proteomes" id="UP000239649"/>
    </source>
</evidence>
<dbReference type="OrthoDB" id="258627at2759"/>
<dbReference type="Proteomes" id="UP000239649">
    <property type="component" value="Unassembled WGS sequence"/>
</dbReference>
<dbReference type="PANTHER" id="PTHR13748:SF62">
    <property type="entry name" value="COBW DOMAIN-CONTAINING PROTEIN"/>
    <property type="match status" value="1"/>
</dbReference>
<dbReference type="InterPro" id="IPR027417">
    <property type="entry name" value="P-loop_NTPase"/>
</dbReference>